<dbReference type="OrthoDB" id="8083683at2"/>
<dbReference type="RefSeq" id="WP_139927294.1">
    <property type="nucleotide sequence ID" value="NZ_CP040915.1"/>
</dbReference>
<proteinExistence type="predicted"/>
<dbReference type="AlphaFoldDB" id="A0A5B8C415"/>
<protein>
    <submittedName>
        <fullName evidence="1">DUF1048 domain-containing protein</fullName>
    </submittedName>
</protein>
<dbReference type="Gene3D" id="1.10.1900.10">
    <property type="entry name" value="c-terminal domain of poly(a) binding protein"/>
    <property type="match status" value="1"/>
</dbReference>
<dbReference type="Pfam" id="PF06304">
    <property type="entry name" value="DUF1048"/>
    <property type="match status" value="1"/>
</dbReference>
<dbReference type="SUPFAM" id="SSF158560">
    <property type="entry name" value="BH3980-like"/>
    <property type="match status" value="1"/>
</dbReference>
<name>A0A5B8C415_9MICO</name>
<sequence>MVAKWIETLTGSLEQKKQYKQYKARIEALHEPYRSTARAFERYFMYFGGVIDGDTLITMFGDFADLWERAAVDGTPVRAIVGDNPVEFAEDFARAYSGTQWIDKERARLTKAIDDATGGGGRGAGA</sequence>
<reference evidence="1 2" key="1">
    <citation type="submission" date="2019-05" db="EMBL/GenBank/DDBJ databases">
        <title>Georgenia *** sp. nov., and Georgenia *** sp. nov., isolated from the intestinal contents of plateau pika (Ochotona curzoniae) in the Qinghai-Tibet plateau of China.</title>
        <authorList>
            <person name="Tian Z."/>
        </authorList>
    </citation>
    <scope>NUCLEOTIDE SEQUENCE [LARGE SCALE GENOMIC DNA]</scope>
    <source>
        <strain evidence="1 2">Z443</strain>
    </source>
</reference>
<accession>A0A5B8C415</accession>
<evidence type="ECO:0000313" key="1">
    <source>
        <dbReference type="EMBL" id="QDC23852.1"/>
    </source>
</evidence>
<gene>
    <name evidence="1" type="ORF">FE374_03680</name>
</gene>
<dbReference type="KEGG" id="gyu:FE374_03680"/>
<dbReference type="InterPro" id="IPR008316">
    <property type="entry name" value="UCP029876"/>
</dbReference>
<dbReference type="EMBL" id="CP040915">
    <property type="protein sequence ID" value="QDC23852.1"/>
    <property type="molecule type" value="Genomic_DNA"/>
</dbReference>
<dbReference type="Proteomes" id="UP000314616">
    <property type="component" value="Chromosome"/>
</dbReference>
<evidence type="ECO:0000313" key="2">
    <source>
        <dbReference type="Proteomes" id="UP000314616"/>
    </source>
</evidence>
<organism evidence="1 2">
    <name type="scientific">Georgenia yuyongxinii</name>
    <dbReference type="NCBI Taxonomy" id="2589797"/>
    <lineage>
        <taxon>Bacteria</taxon>
        <taxon>Bacillati</taxon>
        <taxon>Actinomycetota</taxon>
        <taxon>Actinomycetes</taxon>
        <taxon>Micrococcales</taxon>
        <taxon>Bogoriellaceae</taxon>
        <taxon>Georgenia</taxon>
    </lineage>
</organism>